<reference evidence="2 3" key="1">
    <citation type="submission" date="2020-08" db="EMBL/GenBank/DDBJ databases">
        <title>Plant Genome Project.</title>
        <authorList>
            <person name="Zhang R.-G."/>
        </authorList>
    </citation>
    <scope>NUCLEOTIDE SEQUENCE [LARGE SCALE GENOMIC DNA]</scope>
    <source>
        <tissue evidence="2">Rhizome</tissue>
    </source>
</reference>
<feature type="region of interest" description="Disordered" evidence="1">
    <location>
        <begin position="39"/>
        <end position="81"/>
    </location>
</feature>
<dbReference type="AlphaFoldDB" id="A0A8J5H4B5"/>
<comment type="caution">
    <text evidence="2">The sequence shown here is derived from an EMBL/GenBank/DDBJ whole genome shotgun (WGS) entry which is preliminary data.</text>
</comment>
<dbReference type="EMBL" id="JACMSC010000006">
    <property type="protein sequence ID" value="KAG6518348.1"/>
    <property type="molecule type" value="Genomic_DNA"/>
</dbReference>
<organism evidence="2 3">
    <name type="scientific">Zingiber officinale</name>
    <name type="common">Ginger</name>
    <name type="synonym">Amomum zingiber</name>
    <dbReference type="NCBI Taxonomy" id="94328"/>
    <lineage>
        <taxon>Eukaryota</taxon>
        <taxon>Viridiplantae</taxon>
        <taxon>Streptophyta</taxon>
        <taxon>Embryophyta</taxon>
        <taxon>Tracheophyta</taxon>
        <taxon>Spermatophyta</taxon>
        <taxon>Magnoliopsida</taxon>
        <taxon>Liliopsida</taxon>
        <taxon>Zingiberales</taxon>
        <taxon>Zingiberaceae</taxon>
        <taxon>Zingiber</taxon>
    </lineage>
</organism>
<proteinExistence type="predicted"/>
<feature type="compositionally biased region" description="Basic and acidic residues" evidence="1">
    <location>
        <begin position="68"/>
        <end position="81"/>
    </location>
</feature>
<gene>
    <name evidence="2" type="ORF">ZIOFF_021752</name>
</gene>
<keyword evidence="3" id="KW-1185">Reference proteome</keyword>
<dbReference type="InterPro" id="IPR006873">
    <property type="entry name" value="DUF620"/>
</dbReference>
<feature type="region of interest" description="Disordered" evidence="1">
    <location>
        <begin position="1"/>
        <end position="25"/>
    </location>
</feature>
<protein>
    <submittedName>
        <fullName evidence="2">Uncharacterized protein</fullName>
    </submittedName>
</protein>
<feature type="compositionally biased region" description="Pro residues" evidence="1">
    <location>
        <begin position="1"/>
        <end position="10"/>
    </location>
</feature>
<evidence type="ECO:0000313" key="2">
    <source>
        <dbReference type="EMBL" id="KAG6518348.1"/>
    </source>
</evidence>
<evidence type="ECO:0000313" key="3">
    <source>
        <dbReference type="Proteomes" id="UP000734854"/>
    </source>
</evidence>
<evidence type="ECO:0000256" key="1">
    <source>
        <dbReference type="SAM" id="MobiDB-lite"/>
    </source>
</evidence>
<dbReference type="PANTHER" id="PTHR31300">
    <property type="entry name" value="LIPASE"/>
    <property type="match status" value="1"/>
</dbReference>
<dbReference type="Proteomes" id="UP000734854">
    <property type="component" value="Unassembled WGS sequence"/>
</dbReference>
<name>A0A8J5H4B5_ZINOF</name>
<sequence length="187" mass="21484">MIPDPPWPRRLPPHLQALPEPPRADASRIVDARLDRMIPDPPWPRRLPPHLQALPEPPPPLRSSARRWPHDARAERHPTLHRTRDQSCQYLNDDSVVIHRWNIETTAETSSAQYILQQYIATSGGFKLLRSIRNTYSMGKVRMVAIEFGTATRITKNRNPTRDAESGGFVLWCISQLPLGRLRKCLI</sequence>
<dbReference type="PANTHER" id="PTHR31300:SF2">
    <property type="entry name" value="LIPASE-LIKE PROTEIN"/>
    <property type="match status" value="1"/>
</dbReference>
<accession>A0A8J5H4B5</accession>